<gene>
    <name evidence="2" type="ORF">Amac_098580</name>
</gene>
<evidence type="ECO:0000313" key="3">
    <source>
        <dbReference type="Proteomes" id="UP000331127"/>
    </source>
</evidence>
<dbReference type="AlphaFoldDB" id="A0A5M3X5A7"/>
<reference evidence="2 3" key="1">
    <citation type="submission" date="2019-10" db="EMBL/GenBank/DDBJ databases">
        <title>Whole genome shotgun sequence of Acrocarpospora macrocephala NBRC 16266.</title>
        <authorList>
            <person name="Ichikawa N."/>
            <person name="Kimura A."/>
            <person name="Kitahashi Y."/>
            <person name="Komaki H."/>
            <person name="Oguchi A."/>
        </authorList>
    </citation>
    <scope>NUCLEOTIDE SEQUENCE [LARGE SCALE GENOMIC DNA]</scope>
    <source>
        <strain evidence="2 3">NBRC 16266</strain>
    </source>
</reference>
<accession>A0A5M3X5A7</accession>
<feature type="region of interest" description="Disordered" evidence="1">
    <location>
        <begin position="80"/>
        <end position="101"/>
    </location>
</feature>
<sequence>MTAVVVVAVVTEIPAGQAMRRGGGSQTASKRFIHALHLPQVEGEVTASVPGQAGGDGDQVAAQRGATSLGMAGTGQAACGAQQIEGDRRAGHPGGVRGEVP</sequence>
<comment type="caution">
    <text evidence="2">The sequence shown here is derived from an EMBL/GenBank/DDBJ whole genome shotgun (WGS) entry which is preliminary data.</text>
</comment>
<evidence type="ECO:0000256" key="1">
    <source>
        <dbReference type="SAM" id="MobiDB-lite"/>
    </source>
</evidence>
<proteinExistence type="predicted"/>
<protein>
    <submittedName>
        <fullName evidence="2">Uncharacterized protein</fullName>
    </submittedName>
</protein>
<name>A0A5M3X5A7_9ACTN</name>
<keyword evidence="3" id="KW-1185">Reference proteome</keyword>
<dbReference type="EMBL" id="BLAE01000096">
    <property type="protein sequence ID" value="GES16260.1"/>
    <property type="molecule type" value="Genomic_DNA"/>
</dbReference>
<organism evidence="2 3">
    <name type="scientific">Acrocarpospora macrocephala</name>
    <dbReference type="NCBI Taxonomy" id="150177"/>
    <lineage>
        <taxon>Bacteria</taxon>
        <taxon>Bacillati</taxon>
        <taxon>Actinomycetota</taxon>
        <taxon>Actinomycetes</taxon>
        <taxon>Streptosporangiales</taxon>
        <taxon>Streptosporangiaceae</taxon>
        <taxon>Acrocarpospora</taxon>
    </lineage>
</organism>
<dbReference type="Proteomes" id="UP000331127">
    <property type="component" value="Unassembled WGS sequence"/>
</dbReference>
<evidence type="ECO:0000313" key="2">
    <source>
        <dbReference type="EMBL" id="GES16260.1"/>
    </source>
</evidence>
<feature type="compositionally biased region" description="Gly residues" evidence="1">
    <location>
        <begin position="92"/>
        <end position="101"/>
    </location>
</feature>